<feature type="region of interest" description="Disordered" evidence="1">
    <location>
        <begin position="52"/>
        <end position="72"/>
    </location>
</feature>
<dbReference type="Proteomes" id="UP000440578">
    <property type="component" value="Unassembled WGS sequence"/>
</dbReference>
<name>A0A6A4VQH4_AMPAM</name>
<sequence>MPQSRNFGIIVFASLRCGGRRGAAQAQSMDFLYSSLLHSALVASPGPAAVRAADRQQWPPVPPSVRGRRRRPPCRHLSPPCGLETACPILT</sequence>
<gene>
    <name evidence="2" type="ORF">FJT64_007311</name>
</gene>
<accession>A0A6A4VQH4</accession>
<evidence type="ECO:0000256" key="1">
    <source>
        <dbReference type="SAM" id="MobiDB-lite"/>
    </source>
</evidence>
<evidence type="ECO:0000313" key="2">
    <source>
        <dbReference type="EMBL" id="KAF0295179.1"/>
    </source>
</evidence>
<evidence type="ECO:0000313" key="3">
    <source>
        <dbReference type="Proteomes" id="UP000440578"/>
    </source>
</evidence>
<reference evidence="2 3" key="1">
    <citation type="submission" date="2019-07" db="EMBL/GenBank/DDBJ databases">
        <title>Draft genome assembly of a fouling barnacle, Amphibalanus amphitrite (Darwin, 1854): The first reference genome for Thecostraca.</title>
        <authorList>
            <person name="Kim W."/>
        </authorList>
    </citation>
    <scope>NUCLEOTIDE SEQUENCE [LARGE SCALE GENOMIC DNA]</scope>
    <source>
        <strain evidence="2">SNU_AA5</strain>
        <tissue evidence="2">Soma without cirri and trophi</tissue>
    </source>
</reference>
<dbReference type="AlphaFoldDB" id="A0A6A4VQH4"/>
<protein>
    <submittedName>
        <fullName evidence="2">Uncharacterized protein</fullName>
    </submittedName>
</protein>
<proteinExistence type="predicted"/>
<comment type="caution">
    <text evidence="2">The sequence shown here is derived from an EMBL/GenBank/DDBJ whole genome shotgun (WGS) entry which is preliminary data.</text>
</comment>
<keyword evidence="3" id="KW-1185">Reference proteome</keyword>
<dbReference type="EMBL" id="VIIS01001636">
    <property type="protein sequence ID" value="KAF0295179.1"/>
    <property type="molecule type" value="Genomic_DNA"/>
</dbReference>
<organism evidence="2 3">
    <name type="scientific">Amphibalanus amphitrite</name>
    <name type="common">Striped barnacle</name>
    <name type="synonym">Balanus amphitrite</name>
    <dbReference type="NCBI Taxonomy" id="1232801"/>
    <lineage>
        <taxon>Eukaryota</taxon>
        <taxon>Metazoa</taxon>
        <taxon>Ecdysozoa</taxon>
        <taxon>Arthropoda</taxon>
        <taxon>Crustacea</taxon>
        <taxon>Multicrustacea</taxon>
        <taxon>Cirripedia</taxon>
        <taxon>Thoracica</taxon>
        <taxon>Thoracicalcarea</taxon>
        <taxon>Balanomorpha</taxon>
        <taxon>Balanoidea</taxon>
        <taxon>Balanidae</taxon>
        <taxon>Amphibalaninae</taxon>
        <taxon>Amphibalanus</taxon>
    </lineage>
</organism>